<evidence type="ECO:0000313" key="8">
    <source>
        <dbReference type="Proteomes" id="UP000184334"/>
    </source>
</evidence>
<comment type="cofactor">
    <cofactor evidence="1">
        <name>Zn(2+)</name>
        <dbReference type="ChEBI" id="CHEBI:29105"/>
    </cofactor>
</comment>
<dbReference type="SMART" id="SM00849">
    <property type="entry name" value="Lactamase_B"/>
    <property type="match status" value="1"/>
</dbReference>
<dbReference type="Proteomes" id="UP000184334">
    <property type="component" value="Unassembled WGS sequence"/>
</dbReference>
<keyword evidence="4" id="KW-0378">Hydrolase</keyword>
<accession>A0A1M4UI51</accession>
<gene>
    <name evidence="7" type="ORF">SAMN02745164_00678</name>
</gene>
<dbReference type="SUPFAM" id="SSF56281">
    <property type="entry name" value="Metallo-hydrolase/oxidoreductase"/>
    <property type="match status" value="1"/>
</dbReference>
<dbReference type="InterPro" id="IPR001279">
    <property type="entry name" value="Metallo-B-lactamas"/>
</dbReference>
<evidence type="ECO:0000256" key="1">
    <source>
        <dbReference type="ARBA" id="ARBA00001947"/>
    </source>
</evidence>
<keyword evidence="3" id="KW-0479">Metal-binding</keyword>
<name>A0A1M4UI51_MARH1</name>
<dbReference type="EMBL" id="FQUI01000007">
    <property type="protein sequence ID" value="SHE56243.1"/>
    <property type="molecule type" value="Genomic_DNA"/>
</dbReference>
<dbReference type="OrthoDB" id="9761531at2"/>
<evidence type="ECO:0000259" key="6">
    <source>
        <dbReference type="SMART" id="SM00849"/>
    </source>
</evidence>
<keyword evidence="5" id="KW-0862">Zinc</keyword>
<dbReference type="Gene3D" id="3.60.15.10">
    <property type="entry name" value="Ribonuclease Z/Hydroxyacylglutathione hydrolase-like"/>
    <property type="match status" value="1"/>
</dbReference>
<evidence type="ECO:0000256" key="2">
    <source>
        <dbReference type="ARBA" id="ARBA00007749"/>
    </source>
</evidence>
<dbReference type="Pfam" id="PF00753">
    <property type="entry name" value="Lactamase_B"/>
    <property type="match status" value="1"/>
</dbReference>
<dbReference type="AlphaFoldDB" id="A0A1M4UI51"/>
<evidence type="ECO:0000256" key="5">
    <source>
        <dbReference type="ARBA" id="ARBA00022833"/>
    </source>
</evidence>
<comment type="similarity">
    <text evidence="2">Belongs to the metallo-beta-lactamase superfamily.</text>
</comment>
<sequence length="205" mass="23935">MRFKTILDGGLLTITGRVHGTFSSVFLLEDEKRKILIDPSHVHVIQDIESNLDISPDEITDIVLTHVHLDHAYNSIFFPKATVRIHENYKGKNYRNFGPLIGQAYQQIINSWENRVKTFKDNDVLFNSIQIIYTPYHSKEHVSLFIKSDNMGNLFLPGDICMTKIDFYDIMRNLRTDKVAEIVKKWSEKSDYVLFTHDTPYKIKK</sequence>
<evidence type="ECO:0000256" key="4">
    <source>
        <dbReference type="ARBA" id="ARBA00022801"/>
    </source>
</evidence>
<dbReference type="STRING" id="1122195.SAMN02745164_00678"/>
<protein>
    <submittedName>
        <fullName evidence="7">Glyoxylase, beta-lactamase superfamily II</fullName>
    </submittedName>
</protein>
<dbReference type="InterPro" id="IPR036866">
    <property type="entry name" value="RibonucZ/Hydroxyglut_hydro"/>
</dbReference>
<keyword evidence="8" id="KW-1185">Reference proteome</keyword>
<dbReference type="RefSeq" id="WP_072863439.1">
    <property type="nucleotide sequence ID" value="NZ_FQUI01000007.1"/>
</dbReference>
<dbReference type="GO" id="GO:0046872">
    <property type="term" value="F:metal ion binding"/>
    <property type="evidence" value="ECO:0007669"/>
    <property type="project" value="UniProtKB-KW"/>
</dbReference>
<comment type="caution">
    <text evidence="7">The sequence shown here is derived from an EMBL/GenBank/DDBJ whole genome shotgun (WGS) entry which is preliminary data.</text>
</comment>
<proteinExistence type="inferred from homology"/>
<feature type="domain" description="Metallo-beta-lactamase" evidence="6">
    <location>
        <begin position="22"/>
        <end position="197"/>
    </location>
</feature>
<evidence type="ECO:0000256" key="3">
    <source>
        <dbReference type="ARBA" id="ARBA00022723"/>
    </source>
</evidence>
<dbReference type="PANTHER" id="PTHR42978">
    <property type="entry name" value="QUORUM-QUENCHING LACTONASE YTNP-RELATED-RELATED"/>
    <property type="match status" value="1"/>
</dbReference>
<evidence type="ECO:0000313" key="7">
    <source>
        <dbReference type="EMBL" id="SHE56243.1"/>
    </source>
</evidence>
<organism evidence="7 8">
    <name type="scientific">Marinitoga hydrogenitolerans (strain DSM 16785 / JCM 12826 / AT1271)</name>
    <dbReference type="NCBI Taxonomy" id="1122195"/>
    <lineage>
        <taxon>Bacteria</taxon>
        <taxon>Thermotogati</taxon>
        <taxon>Thermotogota</taxon>
        <taxon>Thermotogae</taxon>
        <taxon>Petrotogales</taxon>
        <taxon>Petrotogaceae</taxon>
        <taxon>Marinitoga</taxon>
    </lineage>
</organism>
<dbReference type="GO" id="GO:0016787">
    <property type="term" value="F:hydrolase activity"/>
    <property type="evidence" value="ECO:0007669"/>
    <property type="project" value="UniProtKB-KW"/>
</dbReference>
<reference evidence="7" key="1">
    <citation type="submission" date="2016-11" db="EMBL/GenBank/DDBJ databases">
        <authorList>
            <person name="Varghese N."/>
            <person name="Submissions S."/>
        </authorList>
    </citation>
    <scope>NUCLEOTIDE SEQUENCE [LARGE SCALE GENOMIC DNA]</scope>
    <source>
        <strain evidence="7">DSM 16785</strain>
    </source>
</reference>
<dbReference type="PANTHER" id="PTHR42978:SF2">
    <property type="entry name" value="102 KBASES UNSTABLE REGION: FROM 1 TO 119443"/>
    <property type="match status" value="1"/>
</dbReference>
<dbReference type="InterPro" id="IPR051013">
    <property type="entry name" value="MBL_superfamily_lactonases"/>
</dbReference>